<dbReference type="AlphaFoldDB" id="N6WPM1"/>
<dbReference type="GO" id="GO:0000976">
    <property type="term" value="F:transcription cis-regulatory region binding"/>
    <property type="evidence" value="ECO:0007669"/>
    <property type="project" value="TreeGrafter"/>
</dbReference>
<dbReference type="eggNOG" id="COG2207">
    <property type="taxonomic scope" value="Bacteria"/>
</dbReference>
<evidence type="ECO:0000259" key="4">
    <source>
        <dbReference type="PROSITE" id="PS01124"/>
    </source>
</evidence>
<evidence type="ECO:0000313" key="6">
    <source>
        <dbReference type="Proteomes" id="UP000013165"/>
    </source>
</evidence>
<dbReference type="PANTHER" id="PTHR47894">
    <property type="entry name" value="HTH-TYPE TRANSCRIPTIONAL REGULATOR GADX"/>
    <property type="match status" value="1"/>
</dbReference>
<proteinExistence type="predicted"/>
<dbReference type="STRING" id="626887.J057_16505"/>
<dbReference type="GO" id="GO:0005829">
    <property type="term" value="C:cytosol"/>
    <property type="evidence" value="ECO:0007669"/>
    <property type="project" value="TreeGrafter"/>
</dbReference>
<sequence>MHPSSRMAYNVPIVSVRYGRRFLRFMEARGIGRHALVEGSDVDEATLGNPEAFLSMNQVIQLLRQANSLLRDETAPFEFGQQLDFPAHGLLGFALLGQEDQRKLVSMIVQYLRVCLPIMDMELSSTGDDVRIRLRDSWELGDIRPFMAKIYMGSIHALASQACHQFRFEFDFSSDVAHEKWRRLTRGADVVFDASATQVIMPLSGRPVRDKKLGLAYFLAKARSREEMQPESPGEIVTRVREIVMHHPGQGGSLEHAAKRLVMSARSLRHHLASVGTSFREIRNEVRCTYATRYLTETTVPLDVIAEKMGFSDQASFTRAYRSWTGQTPGEVRRNHSKE</sequence>
<dbReference type="PATRIC" id="fig|626887.3.peg.3298"/>
<gene>
    <name evidence="5" type="ORF">J057_16505</name>
</gene>
<dbReference type="InterPro" id="IPR009057">
    <property type="entry name" value="Homeodomain-like_sf"/>
</dbReference>
<dbReference type="PROSITE" id="PS01124">
    <property type="entry name" value="HTH_ARAC_FAMILY_2"/>
    <property type="match status" value="1"/>
</dbReference>
<dbReference type="HOGENOM" id="CLU_047522_3_1_6"/>
<dbReference type="EMBL" id="APLQ01000014">
    <property type="protein sequence ID" value="ENO13017.1"/>
    <property type="molecule type" value="Genomic_DNA"/>
</dbReference>
<dbReference type="Proteomes" id="UP000013165">
    <property type="component" value="Unassembled WGS sequence"/>
</dbReference>
<dbReference type="SMART" id="SM00342">
    <property type="entry name" value="HTH_ARAC"/>
    <property type="match status" value="1"/>
</dbReference>
<dbReference type="SUPFAM" id="SSF46689">
    <property type="entry name" value="Homeodomain-like"/>
    <property type="match status" value="1"/>
</dbReference>
<dbReference type="Pfam" id="PF12625">
    <property type="entry name" value="Arabinose_bd"/>
    <property type="match status" value="1"/>
</dbReference>
<keyword evidence="6" id="KW-1185">Reference proteome</keyword>
<accession>N6WPM1</accession>
<dbReference type="Pfam" id="PF12833">
    <property type="entry name" value="HTH_18"/>
    <property type="match status" value="1"/>
</dbReference>
<keyword evidence="2" id="KW-0238">DNA-binding</keyword>
<dbReference type="OrthoDB" id="6079354at2"/>
<dbReference type="PANTHER" id="PTHR47894:SF1">
    <property type="entry name" value="HTH-TYPE TRANSCRIPTIONAL REGULATOR VQSM"/>
    <property type="match status" value="1"/>
</dbReference>
<dbReference type="InterPro" id="IPR032687">
    <property type="entry name" value="AraC-type_N"/>
</dbReference>
<dbReference type="GO" id="GO:0003700">
    <property type="term" value="F:DNA-binding transcription factor activity"/>
    <property type="evidence" value="ECO:0007669"/>
    <property type="project" value="InterPro"/>
</dbReference>
<dbReference type="RefSeq" id="WP_004581242.1">
    <property type="nucleotide sequence ID" value="NZ_AP028878.1"/>
</dbReference>
<comment type="caution">
    <text evidence="5">The sequence shown here is derived from an EMBL/GenBank/DDBJ whole genome shotgun (WGS) entry which is preliminary data.</text>
</comment>
<evidence type="ECO:0000313" key="5">
    <source>
        <dbReference type="EMBL" id="ENO13017.1"/>
    </source>
</evidence>
<keyword evidence="1" id="KW-0805">Transcription regulation</keyword>
<evidence type="ECO:0000256" key="1">
    <source>
        <dbReference type="ARBA" id="ARBA00023015"/>
    </source>
</evidence>
<dbReference type="InterPro" id="IPR018060">
    <property type="entry name" value="HTH_AraC"/>
</dbReference>
<reference evidence="5 6" key="1">
    <citation type="journal article" date="2013" name="Genome Announc.">
        <title>Genome Sequence of the Polycyclic Aromatic Hydrocarbon-Degrading Bacterium Strain Marinobacter nanhaiticus D15-8WT.</title>
        <authorList>
            <person name="Cui Z."/>
            <person name="Gao W."/>
            <person name="Li Q."/>
            <person name="Xu G."/>
            <person name="Zheng L."/>
        </authorList>
    </citation>
    <scope>NUCLEOTIDE SEQUENCE [LARGE SCALE GENOMIC DNA]</scope>
    <source>
        <strain evidence="5 6">D15-8W</strain>
    </source>
</reference>
<dbReference type="Gene3D" id="1.10.10.60">
    <property type="entry name" value="Homeodomain-like"/>
    <property type="match status" value="1"/>
</dbReference>
<evidence type="ECO:0000256" key="2">
    <source>
        <dbReference type="ARBA" id="ARBA00023125"/>
    </source>
</evidence>
<keyword evidence="3" id="KW-0804">Transcription</keyword>
<name>N6WPM1_9GAMM</name>
<evidence type="ECO:0000256" key="3">
    <source>
        <dbReference type="ARBA" id="ARBA00023163"/>
    </source>
</evidence>
<organism evidence="5 6">
    <name type="scientific">Marinobacter nanhaiticus D15-8W</name>
    <dbReference type="NCBI Taxonomy" id="626887"/>
    <lineage>
        <taxon>Bacteria</taxon>
        <taxon>Pseudomonadati</taxon>
        <taxon>Pseudomonadota</taxon>
        <taxon>Gammaproteobacteria</taxon>
        <taxon>Pseudomonadales</taxon>
        <taxon>Marinobacteraceae</taxon>
        <taxon>Marinobacter</taxon>
    </lineage>
</organism>
<feature type="domain" description="HTH araC/xylS-type" evidence="4">
    <location>
        <begin position="238"/>
        <end position="335"/>
    </location>
</feature>
<protein>
    <submittedName>
        <fullName evidence="5">AraC family transcriptional regulator</fullName>
    </submittedName>
</protein>